<protein>
    <recommendedName>
        <fullName evidence="13">Urea active transporter</fullName>
    </recommendedName>
</protein>
<dbReference type="InterPro" id="IPR038377">
    <property type="entry name" value="Na/Glc_symporter_sf"/>
</dbReference>
<keyword evidence="4 8" id="KW-0812">Transmembrane</keyword>
<sequence length="679" mass="73759">MTLEAPLPQGAGYAVVVGLGFVFSLGMIMTTFVLRRYQKEIITAEEFVAAGRSVKTGLIAAAVVSSWTWAATLLQSSTQVYKNGVSGAHTYLEIVKARYGTAAHAVYMFFAIATNILVTAMLLTGGSAVISDLTGMNTVAACFLLPIGVVVYTLFGGIKATFLTDYAHTIAIIVIILTFAFTTYVSGDVLGSTSKVYDLVMEAAKEKPIKGNAHGSYFTMNSRSGGIFFVINIVGNFGTVFLDNGYWNKAIASSPAAALPGYIFGGLAWFAVPWLVSTSMGLACVALEKTPAFPSYPNPLTADEVSAGLVLPSAAVAMMGKGGAVAALIMVFMAVTSASSAEFIAVSSIFSYDIYKGYINPQASGKTLILTSHASVIVFSLVMSGFATGLYYAGISMGYLYELMGIIISSAVFPATMTLLSRKQNVQAVVWSPILGTAFAIMSWLVCTKKKFGSITVDTTFEDDAMLTGNVVALLSPLIFVPILTFAFGPQNFDWEILKTIKRVDETEEIIEATEPVTDTEFQPVKSHVTAVAHDIYEQRKATAAAEEEELLRKASKIAGFTCLFMAISLLVLWPMPMYGSKYIFSKKFFTGWVTVGIIWLFISAFIVIIYPLWEGRHGIYVSMRGIYWDLSGQTWKLREWQNEHPEELHVVQSQVSAEIAHERAEVIDRAIEKFVEKE</sequence>
<dbReference type="Gene3D" id="1.20.1730.10">
    <property type="entry name" value="Sodium/glucose cotransporter"/>
    <property type="match status" value="1"/>
</dbReference>
<dbReference type="GO" id="GO:0005886">
    <property type="term" value="C:plasma membrane"/>
    <property type="evidence" value="ECO:0007669"/>
    <property type="project" value="TreeGrafter"/>
</dbReference>
<feature type="transmembrane region" description="Helical" evidence="8">
    <location>
        <begin position="589"/>
        <end position="614"/>
    </location>
</feature>
<dbReference type="InterPro" id="IPR001734">
    <property type="entry name" value="Na/solute_symporter"/>
</dbReference>
<keyword evidence="3" id="KW-0813">Transport</keyword>
<dbReference type="EMBL" id="JAHLUH010000002">
    <property type="protein sequence ID" value="KAG7729693.1"/>
    <property type="molecule type" value="Genomic_DNA"/>
</dbReference>
<evidence type="ECO:0000313" key="9">
    <source>
        <dbReference type="EMBL" id="KAG7729693.1"/>
    </source>
</evidence>
<feature type="transmembrane region" description="Helical" evidence="8">
    <location>
        <begin position="325"/>
        <end position="355"/>
    </location>
</feature>
<evidence type="ECO:0000256" key="2">
    <source>
        <dbReference type="ARBA" id="ARBA00006434"/>
    </source>
</evidence>
<evidence type="ECO:0000256" key="3">
    <source>
        <dbReference type="ARBA" id="ARBA00022448"/>
    </source>
</evidence>
<feature type="transmembrane region" description="Helical" evidence="8">
    <location>
        <begin position="428"/>
        <end position="446"/>
    </location>
</feature>
<dbReference type="PANTHER" id="PTHR46154:SF4">
    <property type="entry name" value="UREA ACTIVE TRANSPORTER"/>
    <property type="match status" value="1"/>
</dbReference>
<feature type="transmembrane region" description="Helical" evidence="8">
    <location>
        <begin position="558"/>
        <end position="577"/>
    </location>
</feature>
<dbReference type="InterPro" id="IPR031155">
    <property type="entry name" value="DUR"/>
</dbReference>
<dbReference type="Proteomes" id="UP000697297">
    <property type="component" value="Unassembled WGS sequence"/>
</dbReference>
<feature type="transmembrane region" description="Helical" evidence="8">
    <location>
        <begin position="399"/>
        <end position="421"/>
    </location>
</feature>
<evidence type="ECO:0000256" key="8">
    <source>
        <dbReference type="SAM" id="Phobius"/>
    </source>
</evidence>
<dbReference type="Pfam" id="PF00474">
    <property type="entry name" value="SSF"/>
    <property type="match status" value="1"/>
</dbReference>
<evidence type="ECO:0000256" key="6">
    <source>
        <dbReference type="ARBA" id="ARBA00023136"/>
    </source>
</evidence>
<reference evidence="9 11" key="1">
    <citation type="journal article" date="2021" name="G3 (Bethesda)">
        <title>Genomic diversity, chromosomal rearrangements, and interspecies hybridization in the ogataea polymorpha species complex.</title>
        <authorList>
            <person name="Hanson S.J."/>
            <person name="Cinneide E.O."/>
            <person name="Salzberg L.I."/>
            <person name="Wolfe K.H."/>
            <person name="McGowan J."/>
            <person name="Fitzpatrick D.A."/>
            <person name="Matlin K."/>
        </authorList>
    </citation>
    <scope>NUCLEOTIDE SEQUENCE</scope>
    <source>
        <strain evidence="10">81-436-3</strain>
        <strain evidence="9">83-405-1</strain>
    </source>
</reference>
<keyword evidence="11" id="KW-1185">Reference proteome</keyword>
<dbReference type="CDD" id="cd11476">
    <property type="entry name" value="SLC5sbd_DUR3"/>
    <property type="match status" value="1"/>
</dbReference>
<dbReference type="NCBIfam" id="TIGR00813">
    <property type="entry name" value="sss"/>
    <property type="match status" value="1"/>
</dbReference>
<dbReference type="EMBL" id="JAHLUN010000015">
    <property type="protein sequence ID" value="KAG7762361.1"/>
    <property type="molecule type" value="Genomic_DNA"/>
</dbReference>
<dbReference type="PROSITE" id="PS50283">
    <property type="entry name" value="NA_SOLUT_SYMP_3"/>
    <property type="match status" value="1"/>
</dbReference>
<feature type="transmembrane region" description="Helical" evidence="8">
    <location>
        <begin position="226"/>
        <end position="247"/>
    </location>
</feature>
<proteinExistence type="inferred from homology"/>
<keyword evidence="6 8" id="KW-0472">Membrane</keyword>
<evidence type="ECO:0000256" key="1">
    <source>
        <dbReference type="ARBA" id="ARBA00004141"/>
    </source>
</evidence>
<dbReference type="PANTHER" id="PTHR46154">
    <property type="match status" value="1"/>
</dbReference>
<keyword evidence="5 8" id="KW-1133">Transmembrane helix</keyword>
<name>A0AAN6D9U6_9ASCO</name>
<feature type="transmembrane region" description="Helical" evidence="8">
    <location>
        <begin position="106"/>
        <end position="130"/>
    </location>
</feature>
<accession>A0AAN6D9U6</accession>
<feature type="transmembrane region" description="Helical" evidence="8">
    <location>
        <begin position="466"/>
        <end position="489"/>
    </location>
</feature>
<feature type="transmembrane region" description="Helical" evidence="8">
    <location>
        <begin position="367"/>
        <end position="393"/>
    </location>
</feature>
<comment type="subcellular location">
    <subcellularLocation>
        <location evidence="1">Membrane</location>
        <topology evidence="1">Multi-pass membrane protein</topology>
    </subcellularLocation>
</comment>
<evidence type="ECO:0000313" key="10">
    <source>
        <dbReference type="EMBL" id="KAG7762361.1"/>
    </source>
</evidence>
<evidence type="ECO:0000256" key="7">
    <source>
        <dbReference type="RuleBase" id="RU362091"/>
    </source>
</evidence>
<comment type="caution">
    <text evidence="9">The sequence shown here is derived from an EMBL/GenBank/DDBJ whole genome shotgun (WGS) entry which is preliminary data.</text>
</comment>
<evidence type="ECO:0000313" key="12">
    <source>
        <dbReference type="Proteomes" id="UP000738402"/>
    </source>
</evidence>
<feature type="transmembrane region" description="Helical" evidence="8">
    <location>
        <begin position="259"/>
        <end position="276"/>
    </location>
</feature>
<gene>
    <name evidence="9" type="ORF">KL933_000773</name>
    <name evidence="10" type="ORF">KL946_004757</name>
</gene>
<evidence type="ECO:0000313" key="11">
    <source>
        <dbReference type="Proteomes" id="UP000697297"/>
    </source>
</evidence>
<evidence type="ECO:0000256" key="5">
    <source>
        <dbReference type="ARBA" id="ARBA00022989"/>
    </source>
</evidence>
<dbReference type="GO" id="GO:0015606">
    <property type="term" value="F:spermidine transmembrane transporter activity"/>
    <property type="evidence" value="ECO:0007669"/>
    <property type="project" value="TreeGrafter"/>
</dbReference>
<feature type="transmembrane region" description="Helical" evidence="8">
    <location>
        <begin position="167"/>
        <end position="187"/>
    </location>
</feature>
<dbReference type="AlphaFoldDB" id="A0AAN6D9U6"/>
<comment type="similarity">
    <text evidence="2 7">Belongs to the sodium:solute symporter (SSF) (TC 2.A.21) family.</text>
</comment>
<evidence type="ECO:0008006" key="13">
    <source>
        <dbReference type="Google" id="ProtNLM"/>
    </source>
</evidence>
<dbReference type="GO" id="GO:0015489">
    <property type="term" value="F:putrescine transmembrane transporter activity"/>
    <property type="evidence" value="ECO:0007669"/>
    <property type="project" value="TreeGrafter"/>
</dbReference>
<evidence type="ECO:0000256" key="4">
    <source>
        <dbReference type="ARBA" id="ARBA00022692"/>
    </source>
</evidence>
<organism evidence="9 12">
    <name type="scientific">Ogataea haglerorum</name>
    <dbReference type="NCBI Taxonomy" id="1937702"/>
    <lineage>
        <taxon>Eukaryota</taxon>
        <taxon>Fungi</taxon>
        <taxon>Dikarya</taxon>
        <taxon>Ascomycota</taxon>
        <taxon>Saccharomycotina</taxon>
        <taxon>Pichiomycetes</taxon>
        <taxon>Pichiales</taxon>
        <taxon>Pichiaceae</taxon>
        <taxon>Ogataea</taxon>
    </lineage>
</organism>
<dbReference type="GO" id="GO:0015204">
    <property type="term" value="F:urea transmembrane transporter activity"/>
    <property type="evidence" value="ECO:0007669"/>
    <property type="project" value="InterPro"/>
</dbReference>
<dbReference type="Proteomes" id="UP000738402">
    <property type="component" value="Unassembled WGS sequence"/>
</dbReference>
<feature type="transmembrane region" description="Helical" evidence="8">
    <location>
        <begin position="136"/>
        <end position="155"/>
    </location>
</feature>
<feature type="transmembrane region" description="Helical" evidence="8">
    <location>
        <begin position="12"/>
        <end position="34"/>
    </location>
</feature>